<evidence type="ECO:0000313" key="1">
    <source>
        <dbReference type="EMBL" id="RXJ66800.1"/>
    </source>
</evidence>
<evidence type="ECO:0000313" key="2">
    <source>
        <dbReference type="Proteomes" id="UP000290172"/>
    </source>
</evidence>
<protein>
    <submittedName>
        <fullName evidence="1">Uncharacterized protein</fullName>
    </submittedName>
</protein>
<sequence length="117" mass="13709">MVFLILVGIVATIVIILNMMDSSNMHKIEDHFKDKKCENIVYSKGSYKGICGDEVMEVENSFEVDLKNNKKSIKLKDIKKLDDRALTIIINDDYEIEFKDKQNKEKFYNELKEKLNQ</sequence>
<dbReference type="Proteomes" id="UP000290172">
    <property type="component" value="Unassembled WGS sequence"/>
</dbReference>
<organism evidence="1 2">
    <name type="scientific">Halarcobacter ebronensis</name>
    <dbReference type="NCBI Taxonomy" id="1462615"/>
    <lineage>
        <taxon>Bacteria</taxon>
        <taxon>Pseudomonadati</taxon>
        <taxon>Campylobacterota</taxon>
        <taxon>Epsilonproteobacteria</taxon>
        <taxon>Campylobacterales</taxon>
        <taxon>Arcobacteraceae</taxon>
        <taxon>Halarcobacter</taxon>
    </lineage>
</organism>
<reference evidence="1 2" key="1">
    <citation type="submission" date="2017-10" db="EMBL/GenBank/DDBJ databases">
        <title>Genomics of the genus Arcobacter.</title>
        <authorList>
            <person name="Perez-Cataluna A."/>
            <person name="Figueras M.J."/>
        </authorList>
    </citation>
    <scope>NUCLEOTIDE SEQUENCE [LARGE SCALE GENOMIC DNA]</scope>
    <source>
        <strain evidence="1 2">CECT 8993</strain>
    </source>
</reference>
<name>A0A4Q0Y976_9BACT</name>
<accession>A0A4Q0Y976</accession>
<dbReference type="EMBL" id="PDKJ01000012">
    <property type="protein sequence ID" value="RXJ66800.1"/>
    <property type="molecule type" value="Genomic_DNA"/>
</dbReference>
<comment type="caution">
    <text evidence="1">The sequence shown here is derived from an EMBL/GenBank/DDBJ whole genome shotgun (WGS) entry which is preliminary data.</text>
</comment>
<proteinExistence type="predicted"/>
<gene>
    <name evidence="1" type="ORF">CRV08_12090</name>
</gene>
<dbReference type="AlphaFoldDB" id="A0A4Q0Y976"/>
<dbReference type="RefSeq" id="WP_128982473.1">
    <property type="nucleotide sequence ID" value="NZ_PDKJ01000012.1"/>
</dbReference>